<proteinExistence type="predicted"/>
<feature type="compositionally biased region" description="Low complexity" evidence="1">
    <location>
        <begin position="157"/>
        <end position="171"/>
    </location>
</feature>
<feature type="compositionally biased region" description="Polar residues" evidence="1">
    <location>
        <begin position="217"/>
        <end position="237"/>
    </location>
</feature>
<evidence type="ECO:0000313" key="3">
    <source>
        <dbReference type="Proteomes" id="UP001303647"/>
    </source>
</evidence>
<dbReference type="Proteomes" id="UP001303647">
    <property type="component" value="Unassembled WGS sequence"/>
</dbReference>
<feature type="compositionally biased region" description="Low complexity" evidence="1">
    <location>
        <begin position="556"/>
        <end position="565"/>
    </location>
</feature>
<name>A0AAN7CNK7_9PEZI</name>
<feature type="compositionally biased region" description="Polar residues" evidence="1">
    <location>
        <begin position="172"/>
        <end position="181"/>
    </location>
</feature>
<reference evidence="2" key="2">
    <citation type="submission" date="2023-05" db="EMBL/GenBank/DDBJ databases">
        <authorList>
            <consortium name="Lawrence Berkeley National Laboratory"/>
            <person name="Steindorff A."/>
            <person name="Hensen N."/>
            <person name="Bonometti L."/>
            <person name="Westerberg I."/>
            <person name="Brannstrom I.O."/>
            <person name="Guillou S."/>
            <person name="Cros-Aarteil S."/>
            <person name="Calhoun S."/>
            <person name="Haridas S."/>
            <person name="Kuo A."/>
            <person name="Mondo S."/>
            <person name="Pangilinan J."/>
            <person name="Riley R."/>
            <person name="Labutti K."/>
            <person name="Andreopoulos B."/>
            <person name="Lipzen A."/>
            <person name="Chen C."/>
            <person name="Yanf M."/>
            <person name="Daum C."/>
            <person name="Ng V."/>
            <person name="Clum A."/>
            <person name="Ohm R."/>
            <person name="Martin F."/>
            <person name="Silar P."/>
            <person name="Natvig D."/>
            <person name="Lalanne C."/>
            <person name="Gautier V."/>
            <person name="Ament-Velasquez S.L."/>
            <person name="Kruys A."/>
            <person name="Hutchinson M.I."/>
            <person name="Powell A.J."/>
            <person name="Barry K."/>
            <person name="Miller A.N."/>
            <person name="Grigoriev I.V."/>
            <person name="Debuchy R."/>
            <person name="Gladieux P."/>
            <person name="Thoren M.H."/>
            <person name="Johannesson H."/>
        </authorList>
    </citation>
    <scope>NUCLEOTIDE SEQUENCE</scope>
    <source>
        <strain evidence="2">CBS 359.72</strain>
    </source>
</reference>
<feature type="compositionally biased region" description="Low complexity" evidence="1">
    <location>
        <begin position="21"/>
        <end position="68"/>
    </location>
</feature>
<feature type="region of interest" description="Disordered" evidence="1">
    <location>
        <begin position="1"/>
        <end position="586"/>
    </location>
</feature>
<feature type="region of interest" description="Disordered" evidence="1">
    <location>
        <begin position="692"/>
        <end position="711"/>
    </location>
</feature>
<feature type="compositionally biased region" description="Basic and acidic residues" evidence="1">
    <location>
        <begin position="574"/>
        <end position="586"/>
    </location>
</feature>
<feature type="compositionally biased region" description="Low complexity" evidence="1">
    <location>
        <begin position="318"/>
        <end position="336"/>
    </location>
</feature>
<organism evidence="2 3">
    <name type="scientific">Corynascus novoguineensis</name>
    <dbReference type="NCBI Taxonomy" id="1126955"/>
    <lineage>
        <taxon>Eukaryota</taxon>
        <taxon>Fungi</taxon>
        <taxon>Dikarya</taxon>
        <taxon>Ascomycota</taxon>
        <taxon>Pezizomycotina</taxon>
        <taxon>Sordariomycetes</taxon>
        <taxon>Sordariomycetidae</taxon>
        <taxon>Sordariales</taxon>
        <taxon>Chaetomiaceae</taxon>
        <taxon>Corynascus</taxon>
    </lineage>
</organism>
<feature type="compositionally biased region" description="Basic and acidic residues" evidence="1">
    <location>
        <begin position="195"/>
        <end position="205"/>
    </location>
</feature>
<feature type="compositionally biased region" description="Polar residues" evidence="1">
    <location>
        <begin position="81"/>
        <end position="111"/>
    </location>
</feature>
<evidence type="ECO:0000256" key="1">
    <source>
        <dbReference type="SAM" id="MobiDB-lite"/>
    </source>
</evidence>
<evidence type="ECO:0000313" key="2">
    <source>
        <dbReference type="EMBL" id="KAK4245384.1"/>
    </source>
</evidence>
<feature type="compositionally biased region" description="Low complexity" evidence="1">
    <location>
        <begin position="1"/>
        <end position="12"/>
    </location>
</feature>
<gene>
    <name evidence="2" type="ORF">C7999DRAFT_34223</name>
</gene>
<reference evidence="2" key="1">
    <citation type="journal article" date="2023" name="Mol. Phylogenet. Evol.">
        <title>Genome-scale phylogeny and comparative genomics of the fungal order Sordariales.</title>
        <authorList>
            <person name="Hensen N."/>
            <person name="Bonometti L."/>
            <person name="Westerberg I."/>
            <person name="Brannstrom I.O."/>
            <person name="Guillou S."/>
            <person name="Cros-Aarteil S."/>
            <person name="Calhoun S."/>
            <person name="Haridas S."/>
            <person name="Kuo A."/>
            <person name="Mondo S."/>
            <person name="Pangilinan J."/>
            <person name="Riley R."/>
            <person name="LaButti K."/>
            <person name="Andreopoulos B."/>
            <person name="Lipzen A."/>
            <person name="Chen C."/>
            <person name="Yan M."/>
            <person name="Daum C."/>
            <person name="Ng V."/>
            <person name="Clum A."/>
            <person name="Steindorff A."/>
            <person name="Ohm R.A."/>
            <person name="Martin F."/>
            <person name="Silar P."/>
            <person name="Natvig D.O."/>
            <person name="Lalanne C."/>
            <person name="Gautier V."/>
            <person name="Ament-Velasquez S.L."/>
            <person name="Kruys A."/>
            <person name="Hutchinson M.I."/>
            <person name="Powell A.J."/>
            <person name="Barry K."/>
            <person name="Miller A.N."/>
            <person name="Grigoriev I.V."/>
            <person name="Debuchy R."/>
            <person name="Gladieux P."/>
            <person name="Hiltunen Thoren M."/>
            <person name="Johannesson H."/>
        </authorList>
    </citation>
    <scope>NUCLEOTIDE SEQUENCE</scope>
    <source>
        <strain evidence="2">CBS 359.72</strain>
    </source>
</reference>
<sequence>MAALTKPLDSPLPSLPPKLSGPPLKSIPRRPVAAPVTSTPTLAPTPSPAATSPNPLPSPGGSISSLLSAYSNHTSDEPLSASENPPNDTLNPQSTYSFVSPNSNVQKSSAQYEAPTRDLPSLPFDQKAQMQEVRSWVTGGENREELPPPPPSKDPQRTLPRPQTPPDLQLQATQASTSVTAGSPLGRGSPQQGELWRRRSIKADKTLAVPDLKLVSSHGSTAASVQNTSQSRQNSQPFPLPPQSKLEALEPAATQRAPPRSVNGGLPGRNIRPALSEGSASQGGRGMGQKVSQLKENPENGKSGRSGEEGLDGQQTRAPATVSPATSVAVSPVSAARLPTPDYGANDVKSPLPDTAVSPMSPASSPGVAGEPKPITRKAIGATEAQLRHAKSSQSLAPGSTGTGLGVRSPIGLPTCPRPDVGQGQEQTQYPASSAVDKSDVSNQVQPLPLSPAPDRDQTPSQKQYIPYSPPADRKNDSIPAQLPAPYPQADETQWSLPAAPSLGSSTSTSTPPTAQQHSGPEKQIRDPIHPRTISEAGSVETVKPRQQYQPPPVLVHPTPTVNLTSTSDGDEPLPLREADPDEADHTDHPGAALFPRGWYKPLPADAIPDPRPLTERHYSCLTQHRYMTANRQRTNPVACRTCGHKDRNAECYICSACHLNVCSGCTAIIRRCKGDLTAVLKEVERGRSRVSHGSEGVAGGSIADGEVRPW</sequence>
<keyword evidence="3" id="KW-1185">Reference proteome</keyword>
<feature type="compositionally biased region" description="Basic and acidic residues" evidence="1">
    <location>
        <begin position="520"/>
        <end position="530"/>
    </location>
</feature>
<dbReference type="AlphaFoldDB" id="A0AAN7CNK7"/>
<feature type="compositionally biased region" description="Low complexity" evidence="1">
    <location>
        <begin position="496"/>
        <end position="515"/>
    </location>
</feature>
<accession>A0AAN7CNK7</accession>
<comment type="caution">
    <text evidence="2">The sequence shown here is derived from an EMBL/GenBank/DDBJ whole genome shotgun (WGS) entry which is preliminary data.</text>
</comment>
<dbReference type="EMBL" id="MU857702">
    <property type="protein sequence ID" value="KAK4245384.1"/>
    <property type="molecule type" value="Genomic_DNA"/>
</dbReference>
<protein>
    <submittedName>
        <fullName evidence="2">Uncharacterized protein</fullName>
    </submittedName>
</protein>